<gene>
    <name evidence="2" type="ORF">TAPDE_002449</name>
</gene>
<proteinExistence type="predicted"/>
<dbReference type="OrthoDB" id="2124888at2759"/>
<dbReference type="InterPro" id="IPR009305">
    <property type="entry name" value="Mpo1-like"/>
</dbReference>
<feature type="transmembrane region" description="Helical" evidence="1">
    <location>
        <begin position="24"/>
        <end position="42"/>
    </location>
</feature>
<keyword evidence="1" id="KW-0812">Transmembrane</keyword>
<feature type="transmembrane region" description="Helical" evidence="1">
    <location>
        <begin position="110"/>
        <end position="131"/>
    </location>
</feature>
<keyword evidence="1" id="KW-0472">Membrane</keyword>
<accession>R4X9K7</accession>
<dbReference type="Proteomes" id="UP000013776">
    <property type="component" value="Unassembled WGS sequence"/>
</dbReference>
<sequence>MSKLLNLEHQMPFYGAYHTNSTNVSIHMIFVPVILYTVFIFLSNTGPLIDQHSGIWPSFFPESNAAALLALLTIPGYVVMQPSAGLLAAPVILAMVTSARYLTQTFGASANWYGGAIHVLSWVMQFVGHGVYEGRKPALLDNIFQAFYLAPFFVFLEILFSLGWNKELQQKLGKLTAQRRAELCCTWYVY</sequence>
<reference evidence="2 3" key="1">
    <citation type="journal article" date="2013" name="MBio">
        <title>Genome sequencing of the plant pathogen Taphrina deformans, the causal agent of peach leaf curl.</title>
        <authorList>
            <person name="Cisse O.H."/>
            <person name="Almeida J.M.G.C.F."/>
            <person name="Fonseca A."/>
            <person name="Kumar A.A."/>
            <person name="Salojaervi J."/>
            <person name="Overmyer K."/>
            <person name="Hauser P.M."/>
            <person name="Pagni M."/>
        </authorList>
    </citation>
    <scope>NUCLEOTIDE SEQUENCE [LARGE SCALE GENOMIC DNA]</scope>
    <source>
        <strain evidence="3">PYCC 5710 / ATCC 11124 / CBS 356.35 / IMI 108563 / JCM 9778 / NBRC 8474</strain>
    </source>
</reference>
<dbReference type="VEuPathDB" id="FungiDB:TAPDE_002449"/>
<keyword evidence="1" id="KW-1133">Transmembrane helix</keyword>
<dbReference type="eggNOG" id="KOG3292">
    <property type="taxonomic scope" value="Eukaryota"/>
</dbReference>
<dbReference type="PANTHER" id="PTHR28026">
    <property type="entry name" value="DUF962 DOMAIN PROTEIN (AFU_ORTHOLOGUE AFUA_8G05310)"/>
    <property type="match status" value="1"/>
</dbReference>
<dbReference type="Pfam" id="PF06127">
    <property type="entry name" value="Mpo1-like"/>
    <property type="match status" value="1"/>
</dbReference>
<keyword evidence="3" id="KW-1185">Reference proteome</keyword>
<dbReference type="AlphaFoldDB" id="R4X9K7"/>
<evidence type="ECO:0000313" key="3">
    <source>
        <dbReference type="Proteomes" id="UP000013776"/>
    </source>
</evidence>
<evidence type="ECO:0000256" key="1">
    <source>
        <dbReference type="SAM" id="Phobius"/>
    </source>
</evidence>
<name>R4X9K7_TAPDE</name>
<evidence type="ECO:0000313" key="2">
    <source>
        <dbReference type="EMBL" id="CCG82446.1"/>
    </source>
</evidence>
<feature type="transmembrane region" description="Helical" evidence="1">
    <location>
        <begin position="143"/>
        <end position="164"/>
    </location>
</feature>
<dbReference type="PANTHER" id="PTHR28026:SF9">
    <property type="entry name" value="2-HYDROXY-PALMITIC ACID DIOXYGENASE MPO1"/>
    <property type="match status" value="1"/>
</dbReference>
<dbReference type="GO" id="GO:0016020">
    <property type="term" value="C:membrane"/>
    <property type="evidence" value="ECO:0007669"/>
    <property type="project" value="GOC"/>
</dbReference>
<dbReference type="EMBL" id="CAHR02000084">
    <property type="protein sequence ID" value="CCG82446.1"/>
    <property type="molecule type" value="Genomic_DNA"/>
</dbReference>
<comment type="caution">
    <text evidence="2">The sequence shown here is derived from an EMBL/GenBank/DDBJ whole genome shotgun (WGS) entry which is preliminary data.</text>
</comment>
<organism evidence="2 3">
    <name type="scientific">Taphrina deformans (strain PYCC 5710 / ATCC 11124 / CBS 356.35 / IMI 108563 / JCM 9778 / NBRC 8474)</name>
    <name type="common">Peach leaf curl fungus</name>
    <name type="synonym">Lalaria deformans</name>
    <dbReference type="NCBI Taxonomy" id="1097556"/>
    <lineage>
        <taxon>Eukaryota</taxon>
        <taxon>Fungi</taxon>
        <taxon>Dikarya</taxon>
        <taxon>Ascomycota</taxon>
        <taxon>Taphrinomycotina</taxon>
        <taxon>Taphrinomycetes</taxon>
        <taxon>Taphrinales</taxon>
        <taxon>Taphrinaceae</taxon>
        <taxon>Taphrina</taxon>
    </lineage>
</organism>
<feature type="transmembrane region" description="Helical" evidence="1">
    <location>
        <begin position="84"/>
        <end position="103"/>
    </location>
</feature>
<dbReference type="GO" id="GO:0005783">
    <property type="term" value="C:endoplasmic reticulum"/>
    <property type="evidence" value="ECO:0007669"/>
    <property type="project" value="TreeGrafter"/>
</dbReference>
<evidence type="ECO:0008006" key="4">
    <source>
        <dbReference type="Google" id="ProtNLM"/>
    </source>
</evidence>
<protein>
    <recommendedName>
        <fullName evidence="4">DUF962 domain protein</fullName>
    </recommendedName>
</protein>
<dbReference type="GO" id="GO:0046521">
    <property type="term" value="P:sphingoid catabolic process"/>
    <property type="evidence" value="ECO:0007669"/>
    <property type="project" value="TreeGrafter"/>
</dbReference>